<reference evidence="2 3" key="1">
    <citation type="journal article" date="2019" name="Int. J. Syst. Evol. Microbiol.">
        <title>The Global Catalogue of Microorganisms (GCM) 10K type strain sequencing project: providing services to taxonomists for standard genome sequencing and annotation.</title>
        <authorList>
            <consortium name="The Broad Institute Genomics Platform"/>
            <consortium name="The Broad Institute Genome Sequencing Center for Infectious Disease"/>
            <person name="Wu L."/>
            <person name="Ma J."/>
        </authorList>
    </citation>
    <scope>NUCLEOTIDE SEQUENCE [LARGE SCALE GENOMIC DNA]</scope>
    <source>
        <strain evidence="2 3">JCM 15503</strain>
    </source>
</reference>
<accession>A0ABN1KI83</accession>
<dbReference type="EMBL" id="BAAAEW010000047">
    <property type="protein sequence ID" value="GAA0767630.1"/>
    <property type="molecule type" value="Genomic_DNA"/>
</dbReference>
<proteinExistence type="predicted"/>
<feature type="transmembrane region" description="Helical" evidence="1">
    <location>
        <begin position="12"/>
        <end position="35"/>
    </location>
</feature>
<keyword evidence="1" id="KW-0472">Membrane</keyword>
<evidence type="ECO:0000256" key="1">
    <source>
        <dbReference type="SAM" id="Phobius"/>
    </source>
</evidence>
<organism evidence="2 3">
    <name type="scientific">Ideonella azotifigens</name>
    <dbReference type="NCBI Taxonomy" id="513160"/>
    <lineage>
        <taxon>Bacteria</taxon>
        <taxon>Pseudomonadati</taxon>
        <taxon>Pseudomonadota</taxon>
        <taxon>Betaproteobacteria</taxon>
        <taxon>Burkholderiales</taxon>
        <taxon>Sphaerotilaceae</taxon>
        <taxon>Ideonella</taxon>
    </lineage>
</organism>
<comment type="caution">
    <text evidence="2">The sequence shown here is derived from an EMBL/GenBank/DDBJ whole genome shotgun (WGS) entry which is preliminary data.</text>
</comment>
<keyword evidence="1" id="KW-0812">Transmembrane</keyword>
<keyword evidence="1" id="KW-1133">Transmembrane helix</keyword>
<sequence>MALTPEQRKANLRLALILATISISLGVGFVLKVLLTQGH</sequence>
<protein>
    <submittedName>
        <fullName evidence="2">Uncharacterized protein</fullName>
    </submittedName>
</protein>
<name>A0ABN1KI83_9BURK</name>
<gene>
    <name evidence="2" type="ORF">GCM10009107_56720</name>
</gene>
<evidence type="ECO:0000313" key="2">
    <source>
        <dbReference type="EMBL" id="GAA0767630.1"/>
    </source>
</evidence>
<evidence type="ECO:0000313" key="3">
    <source>
        <dbReference type="Proteomes" id="UP001500279"/>
    </source>
</evidence>
<dbReference type="Proteomes" id="UP001500279">
    <property type="component" value="Unassembled WGS sequence"/>
</dbReference>
<keyword evidence="3" id="KW-1185">Reference proteome</keyword>